<dbReference type="GO" id="GO:0020037">
    <property type="term" value="F:heme binding"/>
    <property type="evidence" value="ECO:0007669"/>
    <property type="project" value="InterPro"/>
</dbReference>
<proteinExistence type="inferred from homology"/>
<evidence type="ECO:0000256" key="12">
    <source>
        <dbReference type="PIRSR" id="PIRSR602401-1"/>
    </source>
</evidence>
<keyword evidence="11" id="KW-0472">Membrane</keyword>
<comment type="caution">
    <text evidence="14">The sequence shown here is derived from an EMBL/GenBank/DDBJ whole genome shotgun (WGS) entry which is preliminary data.</text>
</comment>
<evidence type="ECO:0000256" key="2">
    <source>
        <dbReference type="ARBA" id="ARBA00004167"/>
    </source>
</evidence>
<evidence type="ECO:0000256" key="3">
    <source>
        <dbReference type="ARBA" id="ARBA00010617"/>
    </source>
</evidence>
<keyword evidence="8 13" id="KW-0560">Oxidoreductase</keyword>
<dbReference type="InterPro" id="IPR002401">
    <property type="entry name" value="Cyt_P450_E_grp-I"/>
</dbReference>
<dbReference type="OMA" id="ICELMDA"/>
<feature type="binding site" description="axial binding residue" evidence="12">
    <location>
        <position position="463"/>
    </location>
    <ligand>
        <name>heme</name>
        <dbReference type="ChEBI" id="CHEBI:30413"/>
    </ligand>
    <ligandPart>
        <name>Fe</name>
        <dbReference type="ChEBI" id="CHEBI:18248"/>
    </ligandPart>
</feature>
<keyword evidence="15" id="KW-1185">Reference proteome</keyword>
<keyword evidence="4 12" id="KW-0349">Heme</keyword>
<evidence type="ECO:0000256" key="10">
    <source>
        <dbReference type="ARBA" id="ARBA00023033"/>
    </source>
</evidence>
<dbReference type="PROSITE" id="PS00086">
    <property type="entry name" value="CYTOCHROME_P450"/>
    <property type="match status" value="1"/>
</dbReference>
<dbReference type="CDD" id="cd11075">
    <property type="entry name" value="CYP77_89"/>
    <property type="match status" value="1"/>
</dbReference>
<dbReference type="SUPFAM" id="SSF48264">
    <property type="entry name" value="Cytochrome P450"/>
    <property type="match status" value="1"/>
</dbReference>
<dbReference type="Gene3D" id="1.10.630.10">
    <property type="entry name" value="Cytochrome P450"/>
    <property type="match status" value="1"/>
</dbReference>
<comment type="similarity">
    <text evidence="3 13">Belongs to the cytochrome P450 family.</text>
</comment>
<evidence type="ECO:0000256" key="11">
    <source>
        <dbReference type="ARBA" id="ARBA00023136"/>
    </source>
</evidence>
<evidence type="ECO:0000256" key="8">
    <source>
        <dbReference type="ARBA" id="ARBA00023002"/>
    </source>
</evidence>
<name>A0A2P6QBC5_ROSCH</name>
<dbReference type="PRINTS" id="PR00463">
    <property type="entry name" value="EP450I"/>
</dbReference>
<evidence type="ECO:0000256" key="5">
    <source>
        <dbReference type="ARBA" id="ARBA00022692"/>
    </source>
</evidence>
<dbReference type="STRING" id="74649.A0A2P6QBC5"/>
<evidence type="ECO:0000256" key="4">
    <source>
        <dbReference type="ARBA" id="ARBA00022617"/>
    </source>
</evidence>
<sequence>MGAWLLIPFSVFLTFTLKFILFPYKPSHKLNAPLPPGPTTIPVVGTFIWLFKLASRGIEPVLRDLHATYGGIVSVPVPFSYPVIMIADRSLAHQALVNNGAVFADRPEVQPSIKFITSNQRIIATAGYGSTWRLLRRNLVSELMVPSRLKALAGSRKWALDSLASRLATSSSSGRNMVGVLDHFRMSMTGLFLYMCFGEKMEEEKVREIVDVQRRLLLGLVGEFQILNFGPAWFTKILFYKRWSRFFQVLQRQINLLLPLIQARKKIKERKCSSNRKEDNNNNQAFVDTLMDLELPDEKRTFDEVEVVNQCSDFLNSGVDTIAITLQWMMANIVKHPRIQDKLVTEIRQIVGDGEVEEVEEENLHRMKYLKAVVLEGLRLHPPSHFLLPHSVTEDVILDGRYVVPKDCTVNFSVAEMGRDPKVWAEPMEFKPERFLSDEENLCDLTGSKEIKMMPFGVGRRMCPGSNLAMLLLEYFVANLVWKFEWRAVEGVGVDLSEKEETSWGMNNPLQAHITPRLKT</sequence>
<organism evidence="14 15">
    <name type="scientific">Rosa chinensis</name>
    <name type="common">China rose</name>
    <dbReference type="NCBI Taxonomy" id="74649"/>
    <lineage>
        <taxon>Eukaryota</taxon>
        <taxon>Viridiplantae</taxon>
        <taxon>Streptophyta</taxon>
        <taxon>Embryophyta</taxon>
        <taxon>Tracheophyta</taxon>
        <taxon>Spermatophyta</taxon>
        <taxon>Magnoliopsida</taxon>
        <taxon>eudicotyledons</taxon>
        <taxon>Gunneridae</taxon>
        <taxon>Pentapetalae</taxon>
        <taxon>rosids</taxon>
        <taxon>fabids</taxon>
        <taxon>Rosales</taxon>
        <taxon>Rosaceae</taxon>
        <taxon>Rosoideae</taxon>
        <taxon>Rosoideae incertae sedis</taxon>
        <taxon>Rosa</taxon>
    </lineage>
</organism>
<keyword evidence="10 13" id="KW-0503">Monooxygenase</keyword>
<evidence type="ECO:0000256" key="1">
    <source>
        <dbReference type="ARBA" id="ARBA00001971"/>
    </source>
</evidence>
<dbReference type="FunFam" id="1.10.630.10:FF:000012">
    <property type="entry name" value="Cytochrome P450 family protein"/>
    <property type="match status" value="1"/>
</dbReference>
<dbReference type="PANTHER" id="PTHR24298">
    <property type="entry name" value="FLAVONOID 3'-MONOOXYGENASE-RELATED"/>
    <property type="match status" value="1"/>
</dbReference>
<dbReference type="Gramene" id="PRQ31481">
    <property type="protein sequence ID" value="PRQ31481"/>
    <property type="gene ID" value="RchiOBHm_Chr5g0035991"/>
</dbReference>
<comment type="subcellular location">
    <subcellularLocation>
        <location evidence="2">Membrane</location>
        <topology evidence="2">Single-pass membrane protein</topology>
    </subcellularLocation>
</comment>
<dbReference type="InterPro" id="IPR036396">
    <property type="entry name" value="Cyt_P450_sf"/>
</dbReference>
<protein>
    <submittedName>
        <fullName evidence="14">Putative cytochrome P450</fullName>
    </submittedName>
</protein>
<evidence type="ECO:0000256" key="9">
    <source>
        <dbReference type="ARBA" id="ARBA00023004"/>
    </source>
</evidence>
<gene>
    <name evidence="14" type="ORF">RchiOBHm_Chr5g0035991</name>
</gene>
<keyword evidence="6 12" id="KW-0479">Metal-binding</keyword>
<dbReference type="GO" id="GO:0005506">
    <property type="term" value="F:iron ion binding"/>
    <property type="evidence" value="ECO:0007669"/>
    <property type="project" value="InterPro"/>
</dbReference>
<evidence type="ECO:0000313" key="15">
    <source>
        <dbReference type="Proteomes" id="UP000238479"/>
    </source>
</evidence>
<reference evidence="14 15" key="1">
    <citation type="journal article" date="2018" name="Nat. Genet.">
        <title>The Rosa genome provides new insights in the design of modern roses.</title>
        <authorList>
            <person name="Bendahmane M."/>
        </authorList>
    </citation>
    <scope>NUCLEOTIDE SEQUENCE [LARGE SCALE GENOMIC DNA]</scope>
    <source>
        <strain evidence="15">cv. Old Blush</strain>
    </source>
</reference>
<dbReference type="GO" id="GO:0016709">
    <property type="term" value="F:oxidoreductase activity, acting on paired donors, with incorporation or reduction of molecular oxygen, NAD(P)H as one donor, and incorporation of one atom of oxygen"/>
    <property type="evidence" value="ECO:0007669"/>
    <property type="project" value="TreeGrafter"/>
</dbReference>
<evidence type="ECO:0000256" key="7">
    <source>
        <dbReference type="ARBA" id="ARBA00022989"/>
    </source>
</evidence>
<comment type="cofactor">
    <cofactor evidence="1 12">
        <name>heme</name>
        <dbReference type="ChEBI" id="CHEBI:30413"/>
    </cofactor>
</comment>
<evidence type="ECO:0000256" key="6">
    <source>
        <dbReference type="ARBA" id="ARBA00022723"/>
    </source>
</evidence>
<dbReference type="OrthoDB" id="1470350at2759"/>
<dbReference type="PANTHER" id="PTHR24298:SF800">
    <property type="entry name" value="CYTOCHROME P450 89A2-RELATED"/>
    <property type="match status" value="1"/>
</dbReference>
<keyword evidence="5" id="KW-0812">Transmembrane</keyword>
<keyword evidence="7" id="KW-1133">Transmembrane helix</keyword>
<evidence type="ECO:0000313" key="14">
    <source>
        <dbReference type="EMBL" id="PRQ31481.1"/>
    </source>
</evidence>
<dbReference type="InterPro" id="IPR001128">
    <property type="entry name" value="Cyt_P450"/>
</dbReference>
<dbReference type="GO" id="GO:0016020">
    <property type="term" value="C:membrane"/>
    <property type="evidence" value="ECO:0007669"/>
    <property type="project" value="UniProtKB-SubCell"/>
</dbReference>
<evidence type="ECO:0000256" key="13">
    <source>
        <dbReference type="RuleBase" id="RU000461"/>
    </source>
</evidence>
<accession>A0A2P6QBC5</accession>
<dbReference type="AlphaFoldDB" id="A0A2P6QBC5"/>
<dbReference type="PRINTS" id="PR00385">
    <property type="entry name" value="P450"/>
</dbReference>
<keyword evidence="9 12" id="KW-0408">Iron</keyword>
<dbReference type="EMBL" id="PDCK01000043">
    <property type="protein sequence ID" value="PRQ31481.1"/>
    <property type="molecule type" value="Genomic_DNA"/>
</dbReference>
<dbReference type="Proteomes" id="UP000238479">
    <property type="component" value="Chromosome 5"/>
</dbReference>
<dbReference type="Pfam" id="PF00067">
    <property type="entry name" value="p450"/>
    <property type="match status" value="1"/>
</dbReference>
<dbReference type="InterPro" id="IPR017972">
    <property type="entry name" value="Cyt_P450_CS"/>
</dbReference>
<dbReference type="InterPro" id="IPR051103">
    <property type="entry name" value="Plant_metabolite_P450s"/>
</dbReference>